<dbReference type="RefSeq" id="WP_226695707.1">
    <property type="nucleotide sequence ID" value="NZ_JAJAPX010000003.1"/>
</dbReference>
<name>A0A9X1I6Q3_9FLAO</name>
<dbReference type="Proteomes" id="UP001139286">
    <property type="component" value="Unassembled WGS sequence"/>
</dbReference>
<evidence type="ECO:0000313" key="2">
    <source>
        <dbReference type="EMBL" id="MCB4808287.1"/>
    </source>
</evidence>
<organism evidence="2 3">
    <name type="scientific">Neotamlana sargassicola</name>
    <dbReference type="NCBI Taxonomy" id="2883125"/>
    <lineage>
        <taxon>Bacteria</taxon>
        <taxon>Pseudomonadati</taxon>
        <taxon>Bacteroidota</taxon>
        <taxon>Flavobacteriia</taxon>
        <taxon>Flavobacteriales</taxon>
        <taxon>Flavobacteriaceae</taxon>
        <taxon>Neotamlana</taxon>
    </lineage>
</organism>
<feature type="chain" id="PRO_5040948470" description="Cell wall anchor protein" evidence="1">
    <location>
        <begin position="24"/>
        <end position="481"/>
    </location>
</feature>
<accession>A0A9X1I6Q3</accession>
<comment type="caution">
    <text evidence="2">The sequence shown here is derived from an EMBL/GenBank/DDBJ whole genome shotgun (WGS) entry which is preliminary data.</text>
</comment>
<keyword evidence="3" id="KW-1185">Reference proteome</keyword>
<evidence type="ECO:0000256" key="1">
    <source>
        <dbReference type="SAM" id="SignalP"/>
    </source>
</evidence>
<evidence type="ECO:0008006" key="4">
    <source>
        <dbReference type="Google" id="ProtNLM"/>
    </source>
</evidence>
<reference evidence="2" key="1">
    <citation type="submission" date="2021-10" db="EMBL/GenBank/DDBJ databases">
        <title>Tamlana sargassums sp. nov., and Tamlana laminarinivorans sp. nov., two new bacteria isolated from the brown alga.</title>
        <authorList>
            <person name="Li J."/>
        </authorList>
    </citation>
    <scope>NUCLEOTIDE SEQUENCE</scope>
    <source>
        <strain evidence="2">62-3</strain>
    </source>
</reference>
<protein>
    <recommendedName>
        <fullName evidence="4">Cell wall anchor protein</fullName>
    </recommendedName>
</protein>
<gene>
    <name evidence="2" type="ORF">LG651_08485</name>
</gene>
<dbReference type="EMBL" id="JAJAPX010000003">
    <property type="protein sequence ID" value="MCB4808287.1"/>
    <property type="molecule type" value="Genomic_DNA"/>
</dbReference>
<proteinExistence type="predicted"/>
<dbReference type="AlphaFoldDB" id="A0A9X1I6Q3"/>
<keyword evidence="1" id="KW-0732">Signal</keyword>
<sequence length="481" mass="51320">MKKQLHLLISLSVLLLLSLKVDAQVGIGTTTPDASSILDIESTTQGVLTPRMTTAQRLAIATPAEGLLVFDTNEDAFYYYDATATNWVKLEGAVMRDNYKLVKSVADLADELAAGGGIEYQLTSNTYYEINGTINLAFPINLNDAYIAGEDTNEDVLIGTGTIFSGATGGSIRNLTLITSGAVFNLNGTGAENLIFRDSFVASSGSVGAISNFNLVFISTAQFLGNTSGIVYTNINKLLLNTLGWNGTNGGIYETFTGNFDVITKQGGFSEVIGATAAIDVTGITSTTGGYSIRIVDFYGGGNYINGSSPYTGYNFTRDWDVNSPGIPVETDGVASGNFYYDGPVTTGFSQTIAANGIDFPVQGTGTFTANNLLRFDSNVIGNTLIYDGAKDRKFQINASLSVRVGSASGDFYAFFIAKNGTVINESRALIRIDNNDQIQNVSLNANIELVYLDEIEIYVRRLTGVGSDTLVIFSENLSIN</sequence>
<evidence type="ECO:0000313" key="3">
    <source>
        <dbReference type="Proteomes" id="UP001139286"/>
    </source>
</evidence>
<feature type="signal peptide" evidence="1">
    <location>
        <begin position="1"/>
        <end position="23"/>
    </location>
</feature>